<keyword evidence="6" id="KW-0694">RNA-binding</keyword>
<evidence type="ECO:0000256" key="1">
    <source>
        <dbReference type="ARBA" id="ARBA00002633"/>
    </source>
</evidence>
<dbReference type="NCBIfam" id="NF000955">
    <property type="entry name" value="PRK00099.1-1"/>
    <property type="match status" value="1"/>
</dbReference>
<evidence type="ECO:0000313" key="7">
    <source>
        <dbReference type="EMBL" id="TBH78238.1"/>
    </source>
</evidence>
<evidence type="ECO:0000256" key="2">
    <source>
        <dbReference type="ARBA" id="ARBA00008889"/>
    </source>
</evidence>
<dbReference type="HAMAP" id="MF_00362">
    <property type="entry name" value="Ribosomal_uL10"/>
    <property type="match status" value="1"/>
</dbReference>
<protein>
    <recommendedName>
        <fullName evidence="5 6">Large ribosomal subunit protein uL10</fullName>
    </recommendedName>
</protein>
<evidence type="ECO:0000256" key="5">
    <source>
        <dbReference type="ARBA" id="ARBA00035202"/>
    </source>
</evidence>
<comment type="function">
    <text evidence="1 6">Forms part of the ribosomal stalk, playing a central role in the interaction of the ribosome with GTP-bound translation factors.</text>
</comment>
<proteinExistence type="inferred from homology"/>
<keyword evidence="8" id="KW-1185">Reference proteome</keyword>
<evidence type="ECO:0000256" key="4">
    <source>
        <dbReference type="ARBA" id="ARBA00023274"/>
    </source>
</evidence>
<dbReference type="Gene3D" id="3.30.70.1730">
    <property type="match status" value="1"/>
</dbReference>
<sequence>MNRSEKAAVIEAIKARAEKAPFTVLTDFKGMSVEELTNLRVSLRKAGGEYHVVKNTLARIALTDGTHAAIKDKFHDNCGVAFGYDDPVAVAKALSDFAKQSKLFELRCASLDGKALDAAQIDALAKLPGREQLLGQLLGTMNAVPTNFVSLFANLLRGLLYALKGIEEQKGKAA</sequence>
<dbReference type="GO" id="GO:0015934">
    <property type="term" value="C:large ribosomal subunit"/>
    <property type="evidence" value="ECO:0007669"/>
    <property type="project" value="InterPro"/>
</dbReference>
<keyword evidence="4 6" id="KW-0687">Ribonucleoprotein</keyword>
<organism evidence="7 8">
    <name type="scientific">Desulfovibrio legallii</name>
    <dbReference type="NCBI Taxonomy" id="571438"/>
    <lineage>
        <taxon>Bacteria</taxon>
        <taxon>Pseudomonadati</taxon>
        <taxon>Thermodesulfobacteriota</taxon>
        <taxon>Desulfovibrionia</taxon>
        <taxon>Desulfovibrionales</taxon>
        <taxon>Desulfovibrionaceae</taxon>
        <taxon>Desulfovibrio</taxon>
    </lineage>
</organism>
<dbReference type="PROSITE" id="PS01109">
    <property type="entry name" value="RIBOSOMAL_L10"/>
    <property type="match status" value="1"/>
</dbReference>
<dbReference type="GO" id="GO:0003735">
    <property type="term" value="F:structural constituent of ribosome"/>
    <property type="evidence" value="ECO:0007669"/>
    <property type="project" value="InterPro"/>
</dbReference>
<dbReference type="GO" id="GO:0006412">
    <property type="term" value="P:translation"/>
    <property type="evidence" value="ECO:0007669"/>
    <property type="project" value="UniProtKB-UniRule"/>
</dbReference>
<dbReference type="EMBL" id="SIXC01000017">
    <property type="protein sequence ID" value="TBH78238.1"/>
    <property type="molecule type" value="Genomic_DNA"/>
</dbReference>
<comment type="similarity">
    <text evidence="2 6">Belongs to the universal ribosomal protein uL10 family.</text>
</comment>
<evidence type="ECO:0000256" key="3">
    <source>
        <dbReference type="ARBA" id="ARBA00022980"/>
    </source>
</evidence>
<dbReference type="AlphaFoldDB" id="A0A6H3F964"/>
<evidence type="ECO:0000313" key="8">
    <source>
        <dbReference type="Proteomes" id="UP000292919"/>
    </source>
</evidence>
<comment type="caution">
    <text evidence="7">The sequence shown here is derived from an EMBL/GenBank/DDBJ whole genome shotgun (WGS) entry which is preliminary data.</text>
</comment>
<dbReference type="RefSeq" id="WP_118230534.1">
    <property type="nucleotide sequence ID" value="NZ_JAQDZC010000021.1"/>
</dbReference>
<dbReference type="Gene3D" id="6.10.250.290">
    <property type="match status" value="1"/>
</dbReference>
<comment type="subunit">
    <text evidence="6">Part of the ribosomal stalk of the 50S ribosomal subunit. The N-terminus interacts with L11 and the large rRNA to form the base of the stalk. The C-terminus forms an elongated spine to which L12 dimers bind in a sequential fashion forming a multimeric L10(L12)X complex.</text>
</comment>
<dbReference type="Pfam" id="PF00466">
    <property type="entry name" value="Ribosomal_L10"/>
    <property type="match status" value="1"/>
</dbReference>
<gene>
    <name evidence="6" type="primary">rplJ</name>
    <name evidence="7" type="ORF">EB812_10970</name>
</gene>
<dbReference type="CDD" id="cd05797">
    <property type="entry name" value="Ribosomal_L10"/>
    <property type="match status" value="1"/>
</dbReference>
<dbReference type="InterPro" id="IPR022973">
    <property type="entry name" value="Ribosomal_uL10_bac"/>
</dbReference>
<name>A0A6H3F964_9BACT</name>
<dbReference type="InterPro" id="IPR001790">
    <property type="entry name" value="Ribosomal_uL10"/>
</dbReference>
<evidence type="ECO:0000256" key="6">
    <source>
        <dbReference type="HAMAP-Rule" id="MF_00362"/>
    </source>
</evidence>
<accession>A0A6H3F964</accession>
<dbReference type="InterPro" id="IPR047865">
    <property type="entry name" value="Ribosomal_uL10_bac_type"/>
</dbReference>
<keyword evidence="3 6" id="KW-0689">Ribosomal protein</keyword>
<reference evidence="7 8" key="1">
    <citation type="submission" date="2018-12" db="EMBL/GenBank/DDBJ databases">
        <title>First genome draft of Desulfovibrio legallis sp. nov.</title>
        <authorList>
            <person name="Ben Dhia O."/>
            <person name="Najjari A."/>
            <person name="Ferjani R."/>
            <person name="Fhoula I."/>
            <person name="Fardeau M.-L."/>
            <person name="Boudabbous A."/>
            <person name="Ouzari H.I."/>
        </authorList>
    </citation>
    <scope>NUCLEOTIDE SEQUENCE [LARGE SCALE GENOMIC DNA]</scope>
    <source>
        <strain evidence="7 8">H1T</strain>
    </source>
</reference>
<keyword evidence="6" id="KW-0699">rRNA-binding</keyword>
<dbReference type="GO" id="GO:0070180">
    <property type="term" value="F:large ribosomal subunit rRNA binding"/>
    <property type="evidence" value="ECO:0007669"/>
    <property type="project" value="UniProtKB-UniRule"/>
</dbReference>
<dbReference type="Proteomes" id="UP000292919">
    <property type="component" value="Unassembled WGS sequence"/>
</dbReference>
<dbReference type="PANTHER" id="PTHR11560">
    <property type="entry name" value="39S RIBOSOMAL PROTEIN L10, MITOCHONDRIAL"/>
    <property type="match status" value="1"/>
</dbReference>
<dbReference type="SUPFAM" id="SSF160369">
    <property type="entry name" value="Ribosomal protein L10-like"/>
    <property type="match status" value="1"/>
</dbReference>
<dbReference type="InterPro" id="IPR002363">
    <property type="entry name" value="Ribosomal_uL10_CS_bac"/>
</dbReference>
<dbReference type="InterPro" id="IPR043141">
    <property type="entry name" value="Ribosomal_uL10-like_sf"/>
</dbReference>